<dbReference type="Pfam" id="PF01522">
    <property type="entry name" value="Polysacc_deac_1"/>
    <property type="match status" value="1"/>
</dbReference>
<evidence type="ECO:0000313" key="3">
    <source>
        <dbReference type="Proteomes" id="UP000032024"/>
    </source>
</evidence>
<evidence type="ECO:0000313" key="2">
    <source>
        <dbReference type="EMBL" id="AJO21959.1"/>
    </source>
</evidence>
<dbReference type="PANTHER" id="PTHR10587:SF137">
    <property type="entry name" value="4-DEOXY-4-FORMAMIDO-L-ARABINOSE-PHOSPHOUNDECAPRENOL DEFORMYLASE ARND-RELATED"/>
    <property type="match status" value="1"/>
</dbReference>
<feature type="domain" description="NodB homology" evidence="1">
    <location>
        <begin position="38"/>
        <end position="224"/>
    </location>
</feature>
<dbReference type="RefSeq" id="WP_014097507.1">
    <property type="nucleotide sequence ID" value="NZ_CP010525.1"/>
</dbReference>
<dbReference type="GO" id="GO:0005975">
    <property type="term" value="P:carbohydrate metabolic process"/>
    <property type="evidence" value="ECO:0007669"/>
    <property type="project" value="InterPro"/>
</dbReference>
<dbReference type="Gene3D" id="3.20.20.370">
    <property type="entry name" value="Glycoside hydrolase/deacetylase"/>
    <property type="match status" value="1"/>
</dbReference>
<dbReference type="InterPro" id="IPR011330">
    <property type="entry name" value="Glyco_hydro/deAcase_b/a-brl"/>
</dbReference>
<name>A0AAN0WB91_HEYCO</name>
<dbReference type="InterPro" id="IPR002509">
    <property type="entry name" value="NODB_dom"/>
</dbReference>
<keyword evidence="3" id="KW-1185">Reference proteome</keyword>
<dbReference type="SUPFAM" id="SSF88713">
    <property type="entry name" value="Glycoside hydrolase/deacetylase"/>
    <property type="match status" value="1"/>
</dbReference>
<organism evidence="2 3">
    <name type="scientific">Heyndrickxia coagulans</name>
    <name type="common">Weizmannia coagulans</name>
    <dbReference type="NCBI Taxonomy" id="1398"/>
    <lineage>
        <taxon>Bacteria</taxon>
        <taxon>Bacillati</taxon>
        <taxon>Bacillota</taxon>
        <taxon>Bacilli</taxon>
        <taxon>Bacillales</taxon>
        <taxon>Bacillaceae</taxon>
        <taxon>Heyndrickxia</taxon>
    </lineage>
</organism>
<dbReference type="EMBL" id="CP010525">
    <property type="protein sequence ID" value="AJO21959.1"/>
    <property type="molecule type" value="Genomic_DNA"/>
</dbReference>
<dbReference type="PANTHER" id="PTHR10587">
    <property type="entry name" value="GLYCOSYL TRANSFERASE-RELATED"/>
    <property type="match status" value="1"/>
</dbReference>
<protein>
    <submittedName>
        <fullName evidence="2">Polysaccharide deacetylase</fullName>
    </submittedName>
</protein>
<evidence type="ECO:0000259" key="1">
    <source>
        <dbReference type="PROSITE" id="PS51677"/>
    </source>
</evidence>
<accession>A0AAN0WB91</accession>
<reference evidence="3" key="1">
    <citation type="submission" date="2015-01" db="EMBL/GenBank/DDBJ databases">
        <title>Comparative genome analysis of Bacillus coagulans HM-08, Clostridium butyricum HM-68, Bacillus subtilis HM-66 and Bacillus paralicheniformis BL-09.</title>
        <authorList>
            <person name="Zhang H."/>
        </authorList>
    </citation>
    <scope>NUCLEOTIDE SEQUENCE [LARGE SCALE GENOMIC DNA]</scope>
    <source>
        <strain evidence="3">HM-08</strain>
    </source>
</reference>
<dbReference type="InterPro" id="IPR050248">
    <property type="entry name" value="Polysacc_deacetylase_ArnD"/>
</dbReference>
<sequence length="247" mass="28854">MEVIIWVLILFILIYAIIPYVLAAKLGFWVCWKGKKDAEIALTFDDGPDPVYTPVLLDLLKRERIKATFFLVGERAARYPELVLRMSREGHCIGLHNYKHQCNWLISPWKNARTLEQSARIIENITGERPVFYRPPWGMMHLLDFFLHKQFRMVHWSKMFRDWKRKGGSKKVSNGLITRVESGDVILLHDCGVTPGADEDAPQYTIEGLRVAIPALKARGFRFVRMDEMFDKHFSIKTSHRRKEIEP</sequence>
<dbReference type="CDD" id="cd10959">
    <property type="entry name" value="CE4_NodB_like_3"/>
    <property type="match status" value="1"/>
</dbReference>
<dbReference type="PROSITE" id="PS51677">
    <property type="entry name" value="NODB"/>
    <property type="match status" value="1"/>
</dbReference>
<dbReference type="Proteomes" id="UP000032024">
    <property type="component" value="Chromosome"/>
</dbReference>
<proteinExistence type="predicted"/>
<dbReference type="AlphaFoldDB" id="A0AAN0WB91"/>
<dbReference type="GO" id="GO:0016810">
    <property type="term" value="F:hydrolase activity, acting on carbon-nitrogen (but not peptide) bonds"/>
    <property type="evidence" value="ECO:0007669"/>
    <property type="project" value="InterPro"/>
</dbReference>
<gene>
    <name evidence="2" type="ORF">SB48_HM08orf01794</name>
</gene>